<dbReference type="EMBL" id="JAPFFF010000013">
    <property type="protein sequence ID" value="KAK8871383.1"/>
    <property type="molecule type" value="Genomic_DNA"/>
</dbReference>
<keyword evidence="5" id="KW-1185">Reference proteome</keyword>
<dbReference type="Proteomes" id="UP001470230">
    <property type="component" value="Unassembled WGS sequence"/>
</dbReference>
<dbReference type="Pfam" id="PF13606">
    <property type="entry name" value="Ank_3"/>
    <property type="match status" value="1"/>
</dbReference>
<comment type="caution">
    <text evidence="4">The sequence shown here is derived from an EMBL/GenBank/DDBJ whole genome shotgun (WGS) entry which is preliminary data.</text>
</comment>
<organism evidence="4 5">
    <name type="scientific">Tritrichomonas musculus</name>
    <dbReference type="NCBI Taxonomy" id="1915356"/>
    <lineage>
        <taxon>Eukaryota</taxon>
        <taxon>Metamonada</taxon>
        <taxon>Parabasalia</taxon>
        <taxon>Tritrichomonadida</taxon>
        <taxon>Tritrichomonadidae</taxon>
        <taxon>Tritrichomonas</taxon>
    </lineage>
</organism>
<name>A0ABR2J0D1_9EUKA</name>
<dbReference type="PROSITE" id="PS50088">
    <property type="entry name" value="ANK_REPEAT"/>
    <property type="match status" value="2"/>
</dbReference>
<evidence type="ECO:0000256" key="3">
    <source>
        <dbReference type="PROSITE-ProRule" id="PRU00023"/>
    </source>
</evidence>
<dbReference type="PROSITE" id="PS50297">
    <property type="entry name" value="ANK_REP_REGION"/>
    <property type="match status" value="2"/>
</dbReference>
<dbReference type="PANTHER" id="PTHR24198:SF165">
    <property type="entry name" value="ANKYRIN REPEAT-CONTAINING PROTEIN-RELATED"/>
    <property type="match status" value="1"/>
</dbReference>
<evidence type="ECO:0000313" key="4">
    <source>
        <dbReference type="EMBL" id="KAK8871383.1"/>
    </source>
</evidence>
<dbReference type="Gene3D" id="1.25.40.20">
    <property type="entry name" value="Ankyrin repeat-containing domain"/>
    <property type="match status" value="3"/>
</dbReference>
<evidence type="ECO:0000313" key="5">
    <source>
        <dbReference type="Proteomes" id="UP001470230"/>
    </source>
</evidence>
<dbReference type="InterPro" id="IPR036770">
    <property type="entry name" value="Ankyrin_rpt-contain_sf"/>
</dbReference>
<feature type="repeat" description="ANK" evidence="3">
    <location>
        <begin position="123"/>
        <end position="155"/>
    </location>
</feature>
<keyword evidence="2 3" id="KW-0040">ANK repeat</keyword>
<feature type="repeat" description="ANK" evidence="3">
    <location>
        <begin position="231"/>
        <end position="254"/>
    </location>
</feature>
<evidence type="ECO:0000256" key="1">
    <source>
        <dbReference type="ARBA" id="ARBA00022737"/>
    </source>
</evidence>
<dbReference type="InterPro" id="IPR002110">
    <property type="entry name" value="Ankyrin_rpt"/>
</dbReference>
<keyword evidence="1" id="KW-0677">Repeat</keyword>
<evidence type="ECO:0008006" key="6">
    <source>
        <dbReference type="Google" id="ProtNLM"/>
    </source>
</evidence>
<evidence type="ECO:0000256" key="2">
    <source>
        <dbReference type="ARBA" id="ARBA00023043"/>
    </source>
</evidence>
<sequence>MYFGGYQFCRNFNIEKILNTWFFIKRNEKIDENENTFNLNVLDSIIDDDDSKFIELVTPVSNDDTNPNQLFRVNKYNFPKILSSRPTYASLCAFFGAEKCFSALSMICPGGISSEEFKKPDDENRSPIHFACAGGNLNIIRELYNAGYDLNKEDDAGNQPSYYSAMAGTTDVIKYLYSKGANVLKCSSNNIMTPFHIACLYGNLDIIIFLCEKIGQNDQILRDYIHYRFTDNITPLHLACDGGHSNVVDYILSKKGIGLEQVKLFDHENLTPLLVACKNGCLQCVKSLVKFGVLEIDSANKYSALVKAAAGGFSDIVKYLLQQKEIDINLLSTNQLEAAIINGRLEVFEIFVENGALKNKSEQEIGDLFFAACGTFNMKIINYLDSILDIPYEKMGNLFMRPACKIENEELVNFLLSKKCSLESVSINDFNFRTKWTPFMTFLKEKGLDMTHLCSKSGVPAIIKTIKSGSFESLKKMISEGIVLTKEMIEENDLVNVACNRAKYDLFSFLMKYNPNLTNPTLCFDNIMKILLSFKSKNNSKRANECYKIAETLLKVYKVIPTNRDIINEVVSKCFMDLIGLLSKHGAVFNFCNINFYDFKAGNYSEVLLFFKTKNVDFNTLYSSTSNNLLIVESLLQGETNMFHQLISYGAAFDIQLIGKFNLLEKALDNNDLNILLLLLNYHPMIPDPSLYFKKIFSFYNLNYCRKEVYQITEILLRDYHLNPNDMSAIQYAASNGMIDFLRLFKQYGVDFNSCEFEYDQMINEKHLRVFIELERNGCLFKKAKKYKPTYLHKCMKDRLADEGNLLPIKINLENVQNPSYDYRTFLFLLRYTTNEEIINLRFKKDPYYYLSHTKDQRKKEANIIDVLLSIRCFLGIWQVYEKLDKVIFPILKTEDEYKNIINECPIQDLKNMVL</sequence>
<dbReference type="SUPFAM" id="SSF48403">
    <property type="entry name" value="Ankyrin repeat"/>
    <property type="match status" value="3"/>
</dbReference>
<dbReference type="Pfam" id="PF12796">
    <property type="entry name" value="Ank_2"/>
    <property type="match status" value="2"/>
</dbReference>
<gene>
    <name evidence="4" type="ORF">M9Y10_007108</name>
</gene>
<accession>A0ABR2J0D1</accession>
<protein>
    <recommendedName>
        <fullName evidence="6">DUF3447 domain-containing protein</fullName>
    </recommendedName>
</protein>
<dbReference type="SMART" id="SM00248">
    <property type="entry name" value="ANK"/>
    <property type="match status" value="12"/>
</dbReference>
<dbReference type="PANTHER" id="PTHR24198">
    <property type="entry name" value="ANKYRIN REPEAT AND PROTEIN KINASE DOMAIN-CONTAINING PROTEIN"/>
    <property type="match status" value="1"/>
</dbReference>
<reference evidence="4 5" key="1">
    <citation type="submission" date="2024-04" db="EMBL/GenBank/DDBJ databases">
        <title>Tritrichomonas musculus Genome.</title>
        <authorList>
            <person name="Alves-Ferreira E."/>
            <person name="Grigg M."/>
            <person name="Lorenzi H."/>
            <person name="Galac M."/>
        </authorList>
    </citation>
    <scope>NUCLEOTIDE SEQUENCE [LARGE SCALE GENOMIC DNA]</scope>
    <source>
        <strain evidence="4 5">EAF2021</strain>
    </source>
</reference>
<proteinExistence type="predicted"/>